<keyword evidence="6 11" id="KW-0865">Zymogen</keyword>
<dbReference type="GO" id="GO:0004609">
    <property type="term" value="F:phosphatidylserine decarboxylase activity"/>
    <property type="evidence" value="ECO:0007669"/>
    <property type="project" value="UniProtKB-UniRule"/>
</dbReference>
<keyword evidence="2 11" id="KW-0444">Lipid biosynthesis</keyword>
<gene>
    <name evidence="11" type="primary">psd</name>
    <name evidence="13" type="ORF">SAMN06272737_107186</name>
</gene>
<feature type="site" description="Cleavage (non-hydrolytic); by autocatalysis" evidence="11">
    <location>
        <begin position="298"/>
        <end position="299"/>
    </location>
</feature>
<reference evidence="13 14" key="1">
    <citation type="submission" date="2017-06" db="EMBL/GenBank/DDBJ databases">
        <authorList>
            <person name="Kim H.J."/>
            <person name="Triplett B.A."/>
        </authorList>
    </citation>
    <scope>NUCLEOTIDE SEQUENCE [LARGE SCALE GENOMIC DNA]</scope>
    <source>
        <strain evidence="13 14">DSM 44272</strain>
    </source>
</reference>
<keyword evidence="7 11" id="KW-0594">Phospholipid biosynthesis</keyword>
<comment type="PTM">
    <text evidence="11">Is synthesized initially as an inactive proenzyme. Formation of the active enzyme involves a self-maturation process in which the active site pyruvoyl group is generated from an internal serine residue via an autocatalytic post-translational modification. Two non-identical subunits are generated from the proenzyme in this reaction, and the pyruvate is formed at the N-terminus of the alpha chain, which is derived from the carboxyl end of the proenzyme. The post-translation cleavage follows an unusual pathway, termed non-hydrolytic serinolysis, in which the side chain hydroxyl group of the serine supplies its oxygen atom to form the C-terminus of the beta chain, while the remainder of the serine residue undergoes an oxidative deamination to produce ammonia and the pyruvoyl prosthetic group on the alpha chain.</text>
</comment>
<name>A0A238WF46_9ACTN</name>
<evidence type="ECO:0000256" key="4">
    <source>
        <dbReference type="ARBA" id="ARBA00023098"/>
    </source>
</evidence>
<feature type="chain" id="PRO_5023228210" description="Phosphatidylserine decarboxylase beta chain" evidence="11">
    <location>
        <begin position="1"/>
        <end position="298"/>
    </location>
</feature>
<feature type="chain" id="PRO_5023228209" description="Phosphatidylserine decarboxylase alpha chain" evidence="11">
    <location>
        <begin position="299"/>
        <end position="333"/>
    </location>
</feature>
<keyword evidence="5 11" id="KW-0472">Membrane</keyword>
<feature type="region of interest" description="Disordered" evidence="12">
    <location>
        <begin position="71"/>
        <end position="104"/>
    </location>
</feature>
<comment type="catalytic activity">
    <reaction evidence="11">
        <text>a 1,2-diacyl-sn-glycero-3-phospho-L-serine + H(+) = a 1,2-diacyl-sn-glycero-3-phosphoethanolamine + CO2</text>
        <dbReference type="Rhea" id="RHEA:20828"/>
        <dbReference type="ChEBI" id="CHEBI:15378"/>
        <dbReference type="ChEBI" id="CHEBI:16526"/>
        <dbReference type="ChEBI" id="CHEBI:57262"/>
        <dbReference type="ChEBI" id="CHEBI:64612"/>
        <dbReference type="EC" id="4.1.1.65"/>
    </reaction>
</comment>
<keyword evidence="1 11" id="KW-1003">Cell membrane</keyword>
<evidence type="ECO:0000256" key="6">
    <source>
        <dbReference type="ARBA" id="ARBA00023145"/>
    </source>
</evidence>
<comment type="cofactor">
    <cofactor evidence="11">
        <name>pyruvate</name>
        <dbReference type="ChEBI" id="CHEBI:15361"/>
    </cofactor>
    <text evidence="11">Binds 1 pyruvoyl group covalently per subunit.</text>
</comment>
<dbReference type="InterPro" id="IPR003817">
    <property type="entry name" value="PS_Dcarbxylase"/>
</dbReference>
<evidence type="ECO:0000256" key="1">
    <source>
        <dbReference type="ARBA" id="ARBA00022475"/>
    </source>
</evidence>
<dbReference type="PANTHER" id="PTHR35809">
    <property type="entry name" value="ARCHAETIDYLSERINE DECARBOXYLASE PROENZYME-RELATED"/>
    <property type="match status" value="1"/>
</dbReference>
<dbReference type="UniPathway" id="UPA00558">
    <property type="reaction ID" value="UER00616"/>
</dbReference>
<dbReference type="GO" id="GO:0005886">
    <property type="term" value="C:plasma membrane"/>
    <property type="evidence" value="ECO:0007669"/>
    <property type="project" value="UniProtKB-SubCell"/>
</dbReference>
<dbReference type="EMBL" id="FZNO01000007">
    <property type="protein sequence ID" value="SNR45058.1"/>
    <property type="molecule type" value="Genomic_DNA"/>
</dbReference>
<accession>A0A238WF46</accession>
<dbReference type="HAMAP" id="MF_00664">
    <property type="entry name" value="PS_decarb_PSD_A"/>
    <property type="match status" value="1"/>
</dbReference>
<protein>
    <recommendedName>
        <fullName evidence="11">Phosphatidylserine decarboxylase proenzyme</fullName>
        <ecNumber evidence="11">4.1.1.65</ecNumber>
    </recommendedName>
    <component>
        <recommendedName>
            <fullName evidence="11">Phosphatidylserine decarboxylase alpha chain</fullName>
        </recommendedName>
    </component>
    <component>
        <recommendedName>
            <fullName evidence="11">Phosphatidylserine decarboxylase beta chain</fullName>
        </recommendedName>
    </component>
</protein>
<evidence type="ECO:0000256" key="11">
    <source>
        <dbReference type="HAMAP-Rule" id="MF_00664"/>
    </source>
</evidence>
<sequence length="333" mass="36387">MAEIRLGIEAPFGVLPGRSFDVQPFPIEPGDRIVFLTDSMRECNAASLDVAAVLEATAGDLRDDATMVCRDRYGGPPRGRTTEFGADPEPPRRPADPDVRTGPRAGRYRLATMRIDRAGWPFITGPLAPAAVLAVAGPRGTRWLASPFVALSAYMALFFRDPDRRCDSVPPDPDDVLSPADGVVMVAGEPQDGVAPEGEWQQVSVFLSVVDVHVNRSPYRGEVVESSYRKGSFLAAYRKESAHRNERTEIWLRDTEGPTARTVVFRQIVGVLARRIVTRTGPGQRLATGERMGLMKFGSRMDVFLPPECTLTVAKGQRVRGGETVIARWPATG</sequence>
<comment type="subcellular location">
    <subcellularLocation>
        <location evidence="11">Cell membrane</location>
        <topology evidence="11">Peripheral membrane protein</topology>
    </subcellularLocation>
</comment>
<keyword evidence="4 11" id="KW-0443">Lipid metabolism</keyword>
<evidence type="ECO:0000256" key="3">
    <source>
        <dbReference type="ARBA" id="ARBA00022793"/>
    </source>
</evidence>
<keyword evidence="8 11" id="KW-0456">Lyase</keyword>
<comment type="pathway">
    <text evidence="11">Phospholipid metabolism; phosphatidylethanolamine biosynthesis; phosphatidylethanolamine from CDP-diacylglycerol: step 2/2.</text>
</comment>
<keyword evidence="10 11" id="KW-0670">Pyruvate</keyword>
<proteinExistence type="inferred from homology"/>
<evidence type="ECO:0000313" key="13">
    <source>
        <dbReference type="EMBL" id="SNR45058.1"/>
    </source>
</evidence>
<evidence type="ECO:0000256" key="7">
    <source>
        <dbReference type="ARBA" id="ARBA00023209"/>
    </source>
</evidence>
<keyword evidence="3 11" id="KW-0210">Decarboxylase</keyword>
<dbReference type="EC" id="4.1.1.65" evidence="11"/>
<evidence type="ECO:0000313" key="14">
    <source>
        <dbReference type="Proteomes" id="UP000198403"/>
    </source>
</evidence>
<dbReference type="PANTHER" id="PTHR35809:SF1">
    <property type="entry name" value="ARCHAETIDYLSERINE DECARBOXYLASE PROENZYME-RELATED"/>
    <property type="match status" value="1"/>
</dbReference>
<evidence type="ECO:0000256" key="5">
    <source>
        <dbReference type="ARBA" id="ARBA00023136"/>
    </source>
</evidence>
<dbReference type="AlphaFoldDB" id="A0A238WF46"/>
<evidence type="ECO:0000256" key="12">
    <source>
        <dbReference type="SAM" id="MobiDB-lite"/>
    </source>
</evidence>
<evidence type="ECO:0000256" key="8">
    <source>
        <dbReference type="ARBA" id="ARBA00023239"/>
    </source>
</evidence>
<keyword evidence="9 11" id="KW-1208">Phospholipid metabolism</keyword>
<feature type="compositionally biased region" description="Basic and acidic residues" evidence="12">
    <location>
        <begin position="89"/>
        <end position="101"/>
    </location>
</feature>
<feature type="modified residue" description="Pyruvic acid (Ser); by autocatalysis" evidence="11">
    <location>
        <position position="299"/>
    </location>
</feature>
<dbReference type="InterPro" id="IPR033175">
    <property type="entry name" value="PSD-A"/>
</dbReference>
<dbReference type="Proteomes" id="UP000198403">
    <property type="component" value="Unassembled WGS sequence"/>
</dbReference>
<dbReference type="Pfam" id="PF02666">
    <property type="entry name" value="PS_Dcarbxylase"/>
    <property type="match status" value="1"/>
</dbReference>
<evidence type="ECO:0000256" key="2">
    <source>
        <dbReference type="ARBA" id="ARBA00022516"/>
    </source>
</evidence>
<comment type="similarity">
    <text evidence="11">Belongs to the phosphatidylserine decarboxylase family. PSD-A subfamily.</text>
</comment>
<organism evidence="13 14">
    <name type="scientific">Blastococcus mobilis</name>
    <dbReference type="NCBI Taxonomy" id="1938746"/>
    <lineage>
        <taxon>Bacteria</taxon>
        <taxon>Bacillati</taxon>
        <taxon>Actinomycetota</taxon>
        <taxon>Actinomycetes</taxon>
        <taxon>Geodermatophilales</taxon>
        <taxon>Geodermatophilaceae</taxon>
        <taxon>Blastococcus</taxon>
    </lineage>
</organism>
<keyword evidence="14" id="KW-1185">Reference proteome</keyword>
<dbReference type="GO" id="GO:0006646">
    <property type="term" value="P:phosphatidylethanolamine biosynthetic process"/>
    <property type="evidence" value="ECO:0007669"/>
    <property type="project" value="UniProtKB-UniRule"/>
</dbReference>
<evidence type="ECO:0000256" key="10">
    <source>
        <dbReference type="ARBA" id="ARBA00023317"/>
    </source>
</evidence>
<evidence type="ECO:0000256" key="9">
    <source>
        <dbReference type="ARBA" id="ARBA00023264"/>
    </source>
</evidence>
<comment type="function">
    <text evidence="11">Catalyzes the formation of phosphatidylethanolamine (PtdEtn) from phosphatidylserine (PtdSer).</text>
</comment>
<feature type="active site" description="Schiff-base intermediate with substrate; via pyruvic acid" evidence="11">
    <location>
        <position position="299"/>
    </location>
</feature>
<comment type="subunit">
    <text evidence="11">Heterodimer of a large membrane-associated beta subunit and a small pyruvoyl-containing alpha subunit.</text>
</comment>